<dbReference type="Gene3D" id="1.10.600.10">
    <property type="entry name" value="Farnesyl Diphosphate Synthase"/>
    <property type="match status" value="1"/>
</dbReference>
<feature type="coiled-coil region" evidence="7">
    <location>
        <begin position="7"/>
        <end position="34"/>
    </location>
</feature>
<name>A0ABP3GNF6_9BACI</name>
<evidence type="ECO:0000256" key="6">
    <source>
        <dbReference type="RuleBase" id="RU004466"/>
    </source>
</evidence>
<gene>
    <name evidence="8" type="primary">hepT</name>
    <name evidence="8" type="ORF">GCM10008967_42430</name>
</gene>
<protein>
    <submittedName>
        <fullName evidence="8">Heptaprenyl diphosphate synthase component II</fullName>
    </submittedName>
</protein>
<evidence type="ECO:0000256" key="7">
    <source>
        <dbReference type="SAM" id="Coils"/>
    </source>
</evidence>
<organism evidence="8 9">
    <name type="scientific">Bacillus carboniphilus</name>
    <dbReference type="NCBI Taxonomy" id="86663"/>
    <lineage>
        <taxon>Bacteria</taxon>
        <taxon>Bacillati</taxon>
        <taxon>Bacillota</taxon>
        <taxon>Bacilli</taxon>
        <taxon>Bacillales</taxon>
        <taxon>Bacillaceae</taxon>
        <taxon>Bacillus</taxon>
    </lineage>
</organism>
<dbReference type="PROSITE" id="PS00444">
    <property type="entry name" value="POLYPRENYL_SYNTHASE_2"/>
    <property type="match status" value="1"/>
</dbReference>
<dbReference type="EMBL" id="BAAADJ010000064">
    <property type="protein sequence ID" value="GAA0347583.1"/>
    <property type="molecule type" value="Genomic_DNA"/>
</dbReference>
<comment type="cofactor">
    <cofactor evidence="1">
        <name>Mg(2+)</name>
        <dbReference type="ChEBI" id="CHEBI:18420"/>
    </cofactor>
</comment>
<keyword evidence="9" id="KW-1185">Reference proteome</keyword>
<dbReference type="PROSITE" id="PS00723">
    <property type="entry name" value="POLYPRENYL_SYNTHASE_1"/>
    <property type="match status" value="1"/>
</dbReference>
<reference evidence="9" key="1">
    <citation type="journal article" date="2019" name="Int. J. Syst. Evol. Microbiol.">
        <title>The Global Catalogue of Microorganisms (GCM) 10K type strain sequencing project: providing services to taxonomists for standard genome sequencing and annotation.</title>
        <authorList>
            <consortium name="The Broad Institute Genomics Platform"/>
            <consortium name="The Broad Institute Genome Sequencing Center for Infectious Disease"/>
            <person name="Wu L."/>
            <person name="Ma J."/>
        </authorList>
    </citation>
    <scope>NUCLEOTIDE SEQUENCE [LARGE SCALE GENOMIC DNA]</scope>
    <source>
        <strain evidence="9">JCM 9731</strain>
    </source>
</reference>
<dbReference type="NCBIfam" id="TIGR02748">
    <property type="entry name" value="GerC3_HepT"/>
    <property type="match status" value="1"/>
</dbReference>
<dbReference type="Pfam" id="PF00348">
    <property type="entry name" value="polyprenyl_synt"/>
    <property type="match status" value="1"/>
</dbReference>
<keyword evidence="7" id="KW-0175">Coiled coil</keyword>
<accession>A0ABP3GNF6</accession>
<comment type="caution">
    <text evidence="8">The sequence shown here is derived from an EMBL/GenBank/DDBJ whole genome shotgun (WGS) entry which is preliminary data.</text>
</comment>
<evidence type="ECO:0000313" key="9">
    <source>
        <dbReference type="Proteomes" id="UP001500782"/>
    </source>
</evidence>
<dbReference type="SUPFAM" id="SSF48576">
    <property type="entry name" value="Terpenoid synthases"/>
    <property type="match status" value="1"/>
</dbReference>
<dbReference type="PANTHER" id="PTHR12001:SF69">
    <property type="entry name" value="ALL TRANS-POLYPRENYL-DIPHOSPHATE SYNTHASE PDSS1"/>
    <property type="match status" value="1"/>
</dbReference>
<dbReference type="RefSeq" id="WP_343803931.1">
    <property type="nucleotide sequence ID" value="NZ_BAAADJ010000064.1"/>
</dbReference>
<dbReference type="InterPro" id="IPR033749">
    <property type="entry name" value="Polyprenyl_synt_CS"/>
</dbReference>
<keyword evidence="3 6" id="KW-0808">Transferase</keyword>
<dbReference type="CDD" id="cd00685">
    <property type="entry name" value="Trans_IPPS_HT"/>
    <property type="match status" value="1"/>
</dbReference>
<dbReference type="PANTHER" id="PTHR12001">
    <property type="entry name" value="GERANYLGERANYL PYROPHOSPHATE SYNTHASE"/>
    <property type="match status" value="1"/>
</dbReference>
<dbReference type="InterPro" id="IPR000092">
    <property type="entry name" value="Polyprenyl_synt"/>
</dbReference>
<dbReference type="InterPro" id="IPR008949">
    <property type="entry name" value="Isoprenoid_synthase_dom_sf"/>
</dbReference>
<comment type="similarity">
    <text evidence="2 6">Belongs to the FPP/GGPP synthase family.</text>
</comment>
<sequence length="320" mass="36440">MKLKPLYSFLQGDISKIEKELEQAIQSRSSLIEEASLHLLQAGGKRIRPVFVLLAGQFGNYNIETMKKVAVALEMIHMASLVHDDVIDEADLRRGRPTIKAKWNNRVAMYAGDFMMGRSLEVFTLIEKPKAHQILADTIVQVCIGEIKQIEDKYRFDQHLKDYLRRIKRKTALLIAASCQIGAIAAEVDEDIHEKLYLYGYYVGMAYQITDDILDFTGTEKQLGKPAGGDLLQGNITLPVLFARQNPEFRAKLEKVHENMDRNDLKEIIDDLQTSGAIQKSWEVSNQYLQKALKVLSTLPNNRANRTLKNIALYIGKRDY</sequence>
<evidence type="ECO:0000256" key="4">
    <source>
        <dbReference type="ARBA" id="ARBA00022723"/>
    </source>
</evidence>
<proteinExistence type="inferred from homology"/>
<dbReference type="SFLD" id="SFLDS00005">
    <property type="entry name" value="Isoprenoid_Synthase_Type_I"/>
    <property type="match status" value="1"/>
</dbReference>
<evidence type="ECO:0000313" key="8">
    <source>
        <dbReference type="EMBL" id="GAA0347583.1"/>
    </source>
</evidence>
<evidence type="ECO:0000256" key="2">
    <source>
        <dbReference type="ARBA" id="ARBA00006706"/>
    </source>
</evidence>
<evidence type="ECO:0000256" key="5">
    <source>
        <dbReference type="ARBA" id="ARBA00022842"/>
    </source>
</evidence>
<dbReference type="Proteomes" id="UP001500782">
    <property type="component" value="Unassembled WGS sequence"/>
</dbReference>
<evidence type="ECO:0000256" key="3">
    <source>
        <dbReference type="ARBA" id="ARBA00022679"/>
    </source>
</evidence>
<keyword evidence="4" id="KW-0479">Metal-binding</keyword>
<keyword evidence="5" id="KW-0460">Magnesium</keyword>
<dbReference type="InterPro" id="IPR014119">
    <property type="entry name" value="GerC3_HepT"/>
</dbReference>
<evidence type="ECO:0000256" key="1">
    <source>
        <dbReference type="ARBA" id="ARBA00001946"/>
    </source>
</evidence>